<dbReference type="OrthoDB" id="410307at2759"/>
<comment type="caution">
    <text evidence="12">The sequence shown here is derived from an EMBL/GenBank/DDBJ whole genome shotgun (WGS) entry which is preliminary data.</text>
</comment>
<keyword evidence="5" id="KW-0694">RNA-binding</keyword>
<dbReference type="SMART" id="SM00356">
    <property type="entry name" value="ZnF_C3H1"/>
    <property type="match status" value="2"/>
</dbReference>
<dbReference type="InterPro" id="IPR000571">
    <property type="entry name" value="Znf_CCCH"/>
</dbReference>
<evidence type="ECO:0000256" key="6">
    <source>
        <dbReference type="ARBA" id="ARBA00023274"/>
    </source>
</evidence>
<dbReference type="SUPFAM" id="SSF90229">
    <property type="entry name" value="CCCH zinc finger"/>
    <property type="match status" value="2"/>
</dbReference>
<feature type="zinc finger region" description="C3H1-type" evidence="8">
    <location>
        <begin position="91"/>
        <end position="119"/>
    </location>
</feature>
<dbReference type="PROSITE" id="PS50103">
    <property type="entry name" value="ZF_C3H1"/>
    <property type="match status" value="2"/>
</dbReference>
<keyword evidence="13" id="KW-1185">Reference proteome</keyword>
<dbReference type="GO" id="GO:1900153">
    <property type="term" value="P:positive regulation of nuclear-transcribed mRNA catabolic process, deadenylation-dependent decay"/>
    <property type="evidence" value="ECO:0007669"/>
    <property type="project" value="UniProtKB-UniRule"/>
</dbReference>
<evidence type="ECO:0000313" key="13">
    <source>
        <dbReference type="Proteomes" id="UP000770717"/>
    </source>
</evidence>
<dbReference type="PANTHER" id="PTHR12547">
    <property type="entry name" value="CCCH ZINC FINGER/TIS11-RELATED"/>
    <property type="match status" value="1"/>
</dbReference>
<feature type="compositionally biased region" description="Polar residues" evidence="10">
    <location>
        <begin position="1"/>
        <end position="19"/>
    </location>
</feature>
<evidence type="ECO:0000256" key="1">
    <source>
        <dbReference type="ARBA" id="ARBA00022723"/>
    </source>
</evidence>
<keyword evidence="4 8" id="KW-0862">Zinc</keyword>
<dbReference type="Pfam" id="PF00642">
    <property type="entry name" value="zf-CCCH"/>
    <property type="match status" value="2"/>
</dbReference>
<keyword evidence="9" id="KW-0963">Cytoplasm</keyword>
<dbReference type="AlphaFoldDB" id="A0A8J6F002"/>
<evidence type="ECO:0000256" key="5">
    <source>
        <dbReference type="ARBA" id="ARBA00022884"/>
    </source>
</evidence>
<dbReference type="GO" id="GO:1990904">
    <property type="term" value="C:ribonucleoprotein complex"/>
    <property type="evidence" value="ECO:0007669"/>
    <property type="project" value="UniProtKB-KW"/>
</dbReference>
<evidence type="ECO:0000256" key="8">
    <source>
        <dbReference type="PROSITE-ProRule" id="PRU00723"/>
    </source>
</evidence>
<keyword evidence="6 9" id="KW-0687">Ribonucleoprotein</keyword>
<comment type="subcellular location">
    <subcellularLocation>
        <location evidence="9">Nucleus</location>
    </subcellularLocation>
    <subcellularLocation>
        <location evidence="9">Cytoplasm</location>
    </subcellularLocation>
</comment>
<evidence type="ECO:0000256" key="4">
    <source>
        <dbReference type="ARBA" id="ARBA00022833"/>
    </source>
</evidence>
<dbReference type="PANTHER" id="PTHR12547:SF18">
    <property type="entry name" value="PROTEIN TIS11"/>
    <property type="match status" value="1"/>
</dbReference>
<feature type="region of interest" description="Disordered" evidence="10">
    <location>
        <begin position="1"/>
        <end position="54"/>
    </location>
</feature>
<dbReference type="InterPro" id="IPR036855">
    <property type="entry name" value="Znf_CCCH_sf"/>
</dbReference>
<comment type="function">
    <text evidence="7">Zinc-finger RNA-binding protein that destabilizes several cytoplasmic AU-rich element (ARE)-containing mRNA transcripts by promoting their poly(A) tail removal or deadenylation, and hence provide a mechanism for attenuating protein synthesis. Acts as a 3'-untranslated region (UTR) ARE mRNA-binding adapter protein to communicate signaling events to the mRNA decay machinery. Functions by recruiting the CCR4-NOT deadenylase complex and probably other components of the cytoplasmic RNA decay machinery to the bound ARE-containing mRNAs, and hence promotes ARE-mediated mRNA deadenylation and decay processes. Binds to 3'-UTR ARE of numerous mRNAs. Also induces the degradation of ARE-containing mRNAs even in absence of poly(A) tail. Required for tubulogenesis during pronephros development.</text>
</comment>
<sequence length="268" mass="29619">MSSLVQPPQNPWSQDSELPTLTAPRLIPSQADHSISMTEESKGSPPSTPSTSRYKTELCRSYQLSGYCRYDEKCQFAHGPSELRVICRHPKYKTELCRTYHTTGFCPYGIRCHFIHNIEEEKLNNSKKGQCPPFLRQSISCSGIPSMSSSSSGSLFSSHMASPASLPIFPPISPLSPTSPLGSSGFWSPSPVPLGPALLGLVTPPRSTVQNPWTWNPQMKPLPCEQEEPKMADNRDCLIQQKSIEESTTVCDDSEEAKRLPIFSSISD</sequence>
<organism evidence="12 13">
    <name type="scientific">Eleutherodactylus coqui</name>
    <name type="common">Puerto Rican coqui</name>
    <dbReference type="NCBI Taxonomy" id="57060"/>
    <lineage>
        <taxon>Eukaryota</taxon>
        <taxon>Metazoa</taxon>
        <taxon>Chordata</taxon>
        <taxon>Craniata</taxon>
        <taxon>Vertebrata</taxon>
        <taxon>Euteleostomi</taxon>
        <taxon>Amphibia</taxon>
        <taxon>Batrachia</taxon>
        <taxon>Anura</taxon>
        <taxon>Neobatrachia</taxon>
        <taxon>Hyloidea</taxon>
        <taxon>Eleutherodactylidae</taxon>
        <taxon>Eleutherodactylinae</taxon>
        <taxon>Eleutherodactylus</taxon>
        <taxon>Eleutherodactylus</taxon>
    </lineage>
</organism>
<dbReference type="GO" id="GO:0005634">
    <property type="term" value="C:nucleus"/>
    <property type="evidence" value="ECO:0007669"/>
    <property type="project" value="UniProtKB-SubCell"/>
</dbReference>
<dbReference type="GO" id="GO:0035925">
    <property type="term" value="F:mRNA 3'-UTR AU-rich region binding"/>
    <property type="evidence" value="ECO:0007669"/>
    <property type="project" value="UniProtKB-UniRule"/>
</dbReference>
<dbReference type="Proteomes" id="UP000770717">
    <property type="component" value="Unassembled WGS sequence"/>
</dbReference>
<keyword evidence="9" id="KW-0539">Nucleus</keyword>
<feature type="zinc finger region" description="C3H1-type" evidence="8">
    <location>
        <begin position="53"/>
        <end position="81"/>
    </location>
</feature>
<evidence type="ECO:0000256" key="7">
    <source>
        <dbReference type="ARBA" id="ARBA00055138"/>
    </source>
</evidence>
<feature type="domain" description="C3H1-type" evidence="11">
    <location>
        <begin position="53"/>
        <end position="81"/>
    </location>
</feature>
<gene>
    <name evidence="12" type="ORF">GDO78_013336</name>
</gene>
<reference evidence="12" key="1">
    <citation type="thesis" date="2020" institute="ProQuest LLC" country="789 East Eisenhower Parkway, Ann Arbor, MI, USA">
        <title>Comparative Genomics and Chromosome Evolution.</title>
        <authorList>
            <person name="Mudd A.B."/>
        </authorList>
    </citation>
    <scope>NUCLEOTIDE SEQUENCE</scope>
    <source>
        <strain evidence="12">HN-11 Male</strain>
        <tissue evidence="12">Kidney and liver</tissue>
    </source>
</reference>
<dbReference type="Gene3D" id="4.10.1000.10">
    <property type="entry name" value="Zinc finger, CCCH-type"/>
    <property type="match status" value="2"/>
</dbReference>
<dbReference type="EMBL" id="WNTK01000009">
    <property type="protein sequence ID" value="KAG9478288.1"/>
    <property type="molecule type" value="Genomic_DNA"/>
</dbReference>
<keyword evidence="2 9" id="KW-0677">Repeat</keyword>
<protein>
    <recommendedName>
        <fullName evidence="9">mRNA decay activator protein ZFP36</fullName>
    </recommendedName>
    <alternativeName>
        <fullName evidence="9">Zinc finger protein 36</fullName>
    </alternativeName>
</protein>
<keyword evidence="1 8" id="KW-0479">Metal-binding</keyword>
<evidence type="ECO:0000256" key="2">
    <source>
        <dbReference type="ARBA" id="ARBA00022737"/>
    </source>
</evidence>
<dbReference type="InterPro" id="IPR045877">
    <property type="entry name" value="ZFP36-like"/>
</dbReference>
<keyword evidence="3 8" id="KW-0863">Zinc-finger</keyword>
<dbReference type="GO" id="GO:0008270">
    <property type="term" value="F:zinc ion binding"/>
    <property type="evidence" value="ECO:0007669"/>
    <property type="project" value="UniProtKB-KW"/>
</dbReference>
<dbReference type="FunFam" id="4.10.1000.10:FF:000002">
    <property type="entry name" value="Zinc finger protein 36, C3H1 type-like 1"/>
    <property type="match status" value="1"/>
</dbReference>
<name>A0A8J6F002_ELECQ</name>
<evidence type="ECO:0000259" key="11">
    <source>
        <dbReference type="PROSITE" id="PS50103"/>
    </source>
</evidence>
<dbReference type="GO" id="GO:0005737">
    <property type="term" value="C:cytoplasm"/>
    <property type="evidence" value="ECO:0007669"/>
    <property type="project" value="UniProtKB-SubCell"/>
</dbReference>
<evidence type="ECO:0000256" key="3">
    <source>
        <dbReference type="ARBA" id="ARBA00022771"/>
    </source>
</evidence>
<dbReference type="GO" id="GO:0061158">
    <property type="term" value="P:3'-UTR-mediated mRNA destabilization"/>
    <property type="evidence" value="ECO:0007669"/>
    <property type="project" value="UniProtKB-UniRule"/>
</dbReference>
<feature type="domain" description="C3H1-type" evidence="11">
    <location>
        <begin position="91"/>
        <end position="119"/>
    </location>
</feature>
<comment type="subunit">
    <text evidence="9">Associates with the cytoplasmic CCR4-NOT deadenylase complex to trigger ARE-containing mRNA deadenylation and decay processes.</text>
</comment>
<evidence type="ECO:0000256" key="9">
    <source>
        <dbReference type="RuleBase" id="RU369014"/>
    </source>
</evidence>
<proteinExistence type="predicted"/>
<evidence type="ECO:0000313" key="12">
    <source>
        <dbReference type="EMBL" id="KAG9478288.1"/>
    </source>
</evidence>
<evidence type="ECO:0000256" key="10">
    <source>
        <dbReference type="SAM" id="MobiDB-lite"/>
    </source>
</evidence>
<dbReference type="FunFam" id="4.10.1000.10:FF:000001">
    <property type="entry name" value="zinc finger CCCH domain-containing protein 15-like"/>
    <property type="match status" value="1"/>
</dbReference>
<accession>A0A8J6F002</accession>